<dbReference type="Proteomes" id="UP000294830">
    <property type="component" value="Unassembled WGS sequence"/>
</dbReference>
<dbReference type="AlphaFoldDB" id="A0A4R2F187"/>
<feature type="coiled-coil region" evidence="1">
    <location>
        <begin position="142"/>
        <end position="169"/>
    </location>
</feature>
<organism evidence="2 3">
    <name type="scientific">Acetobacteroides hydrogenigenes</name>
    <dbReference type="NCBI Taxonomy" id="979970"/>
    <lineage>
        <taxon>Bacteria</taxon>
        <taxon>Pseudomonadati</taxon>
        <taxon>Bacteroidota</taxon>
        <taxon>Bacteroidia</taxon>
        <taxon>Bacteroidales</taxon>
        <taxon>Rikenellaceae</taxon>
        <taxon>Acetobacteroides</taxon>
    </lineage>
</organism>
<gene>
    <name evidence="2" type="ORF">CLV25_103263</name>
</gene>
<protein>
    <submittedName>
        <fullName evidence="2">Uncharacterized protein</fullName>
    </submittedName>
</protein>
<keyword evidence="1" id="KW-0175">Coiled coil</keyword>
<evidence type="ECO:0000256" key="1">
    <source>
        <dbReference type="SAM" id="Coils"/>
    </source>
</evidence>
<dbReference type="RefSeq" id="WP_131838594.1">
    <property type="nucleotide sequence ID" value="NZ_SLWB01000003.1"/>
</dbReference>
<evidence type="ECO:0000313" key="3">
    <source>
        <dbReference type="Proteomes" id="UP000294830"/>
    </source>
</evidence>
<proteinExistence type="predicted"/>
<evidence type="ECO:0000313" key="2">
    <source>
        <dbReference type="EMBL" id="TCN70739.1"/>
    </source>
</evidence>
<accession>A0A4R2F187</accession>
<comment type="caution">
    <text evidence="2">The sequence shown here is derived from an EMBL/GenBank/DDBJ whole genome shotgun (WGS) entry which is preliminary data.</text>
</comment>
<keyword evidence="3" id="KW-1185">Reference proteome</keyword>
<dbReference type="EMBL" id="SLWB01000003">
    <property type="protein sequence ID" value="TCN70739.1"/>
    <property type="molecule type" value="Genomic_DNA"/>
</dbReference>
<sequence>MAKLRNNEVIRVAELAFQNLSDDLHLFKSFSKSFNSEYLAKVNHSIENLRIKIAPADLTSKIRNAEKRYYQLLSLIKEQTIRIEDLCTLYKQRLIVPRGQFKLYEVRREIRKENVKGIYTGLEATFTAISKNIAHLKNDGFNQSIIQELDSQRKELVATKKELDKLYAEQKDLFAANQEQILQLQDDISYINKYGKLIFQREDAAQKEKYTLAYALSKVRQEVKDAAMNEA</sequence>
<reference evidence="2 3" key="1">
    <citation type="submission" date="2019-03" db="EMBL/GenBank/DDBJ databases">
        <title>Genomic Encyclopedia of Archaeal and Bacterial Type Strains, Phase II (KMG-II): from individual species to whole genera.</title>
        <authorList>
            <person name="Goeker M."/>
        </authorList>
    </citation>
    <scope>NUCLEOTIDE SEQUENCE [LARGE SCALE GENOMIC DNA]</scope>
    <source>
        <strain evidence="2 3">RL-C</strain>
    </source>
</reference>
<dbReference type="OrthoDB" id="9828829at2"/>
<name>A0A4R2F187_9BACT</name>